<name>T0RCR1_SAPDV</name>
<dbReference type="OMA" id="VEYQVEK"/>
<dbReference type="EMBL" id="JH767179">
    <property type="protein sequence ID" value="EQC29988.1"/>
    <property type="molecule type" value="Genomic_DNA"/>
</dbReference>
<dbReference type="OrthoDB" id="10364434at2759"/>
<proteinExistence type="predicted"/>
<gene>
    <name evidence="2" type="ORF">SDRG_12268</name>
</gene>
<dbReference type="RefSeq" id="XP_008616555.1">
    <property type="nucleotide sequence ID" value="XM_008618333.1"/>
</dbReference>
<reference evidence="2 3" key="1">
    <citation type="submission" date="2012-04" db="EMBL/GenBank/DDBJ databases">
        <title>The Genome Sequence of Saprolegnia declina VS20.</title>
        <authorList>
            <consortium name="The Broad Institute Genome Sequencing Platform"/>
            <person name="Russ C."/>
            <person name="Nusbaum C."/>
            <person name="Tyler B."/>
            <person name="van West P."/>
            <person name="Dieguez-Uribeondo J."/>
            <person name="de Bruijn I."/>
            <person name="Tripathy S."/>
            <person name="Jiang R."/>
            <person name="Young S.K."/>
            <person name="Zeng Q."/>
            <person name="Gargeya S."/>
            <person name="Fitzgerald M."/>
            <person name="Haas B."/>
            <person name="Abouelleil A."/>
            <person name="Alvarado L."/>
            <person name="Arachchi H.M."/>
            <person name="Berlin A."/>
            <person name="Chapman S.B."/>
            <person name="Goldberg J."/>
            <person name="Griggs A."/>
            <person name="Gujja S."/>
            <person name="Hansen M."/>
            <person name="Howarth C."/>
            <person name="Imamovic A."/>
            <person name="Larimer J."/>
            <person name="McCowen C."/>
            <person name="Montmayeur A."/>
            <person name="Murphy C."/>
            <person name="Neiman D."/>
            <person name="Pearson M."/>
            <person name="Priest M."/>
            <person name="Roberts A."/>
            <person name="Saif S."/>
            <person name="Shea T."/>
            <person name="Sisk P."/>
            <person name="Sykes S."/>
            <person name="Wortman J."/>
            <person name="Nusbaum C."/>
            <person name="Birren B."/>
        </authorList>
    </citation>
    <scope>NUCLEOTIDE SEQUENCE [LARGE SCALE GENOMIC DNA]</scope>
    <source>
        <strain evidence="2 3">VS20</strain>
    </source>
</reference>
<accession>T0RCR1</accession>
<feature type="region of interest" description="Disordered" evidence="1">
    <location>
        <begin position="1"/>
        <end position="33"/>
    </location>
</feature>
<evidence type="ECO:0000256" key="1">
    <source>
        <dbReference type="SAM" id="MobiDB-lite"/>
    </source>
</evidence>
<dbReference type="AlphaFoldDB" id="T0RCR1"/>
<organism evidence="2 3">
    <name type="scientific">Saprolegnia diclina (strain VS20)</name>
    <dbReference type="NCBI Taxonomy" id="1156394"/>
    <lineage>
        <taxon>Eukaryota</taxon>
        <taxon>Sar</taxon>
        <taxon>Stramenopiles</taxon>
        <taxon>Oomycota</taxon>
        <taxon>Saprolegniomycetes</taxon>
        <taxon>Saprolegniales</taxon>
        <taxon>Saprolegniaceae</taxon>
        <taxon>Saprolegnia</taxon>
    </lineage>
</organism>
<dbReference type="VEuPathDB" id="FungiDB:SDRG_12268"/>
<evidence type="ECO:0000313" key="3">
    <source>
        <dbReference type="Proteomes" id="UP000030762"/>
    </source>
</evidence>
<protein>
    <submittedName>
        <fullName evidence="2">Uncharacterized protein</fullName>
    </submittedName>
</protein>
<sequence length="358" mass="38408">MSSNKHAAKTVQGPDPVPSTHAPAAPADDGLADEPTPDHCFLVAFWEEGDATMMGVVRRFLESGDAESLDLSYLGPAGSEELATVLRMTTPLSHFAFRFNMPEQLEPLMAVAPAFTRLTSLLLAAGADAMPAYAQLLARLNVTQLRSLHVTCGNGDPSDISGPLVVLPALETLTVSFGRFPTTGMLPSSLLPPTLRRITLNKMEFSPAAWGAFAVHVAAPCLLDEIVFYDCTVYMAGVEYQVEKWLARWLKRGLRKLSFDGTTEHAASALLRALPNTSSPVGVVLDIDSELSMQTYLLFGAALASCRGVTITLPPIDGDESVGAEIQAMATKYQIACRHQSLHGRVHRLALESPAHAA</sequence>
<dbReference type="Proteomes" id="UP000030762">
    <property type="component" value="Unassembled WGS sequence"/>
</dbReference>
<keyword evidence="3" id="KW-1185">Reference proteome</keyword>
<dbReference type="GeneID" id="19952995"/>
<dbReference type="InParanoid" id="T0RCR1"/>
<evidence type="ECO:0000313" key="2">
    <source>
        <dbReference type="EMBL" id="EQC29988.1"/>
    </source>
</evidence>